<dbReference type="SMART" id="SM00116">
    <property type="entry name" value="CBS"/>
    <property type="match status" value="2"/>
</dbReference>
<dbReference type="PANTHER" id="PTHR43773">
    <property type="entry name" value="MAGNESIUM TRANSPORTER MGTE"/>
    <property type="match status" value="1"/>
</dbReference>
<dbReference type="InterPro" id="IPR006667">
    <property type="entry name" value="SLC41_membr_dom"/>
</dbReference>
<dbReference type="SMART" id="SM00924">
    <property type="entry name" value="MgtE_N"/>
    <property type="match status" value="1"/>
</dbReference>
<dbReference type="AlphaFoldDB" id="A0AA45WWW5"/>
<evidence type="ECO:0000256" key="9">
    <source>
        <dbReference type="RuleBase" id="RU362011"/>
    </source>
</evidence>
<dbReference type="InterPro" id="IPR036739">
    <property type="entry name" value="SLC41_membr_dom_sf"/>
</dbReference>
<dbReference type="PANTHER" id="PTHR43773:SF1">
    <property type="entry name" value="MAGNESIUM TRANSPORTER MGTE"/>
    <property type="match status" value="1"/>
</dbReference>
<reference evidence="11" key="1">
    <citation type="submission" date="2017-05" db="EMBL/GenBank/DDBJ databases">
        <authorList>
            <person name="Varghese N."/>
            <person name="Submissions S."/>
        </authorList>
    </citation>
    <scope>NUCLEOTIDE SEQUENCE</scope>
    <source>
        <strain evidence="11">Su22</strain>
    </source>
</reference>
<keyword evidence="8" id="KW-0129">CBS domain</keyword>
<name>A0AA45WWW5_9CLOT</name>
<dbReference type="InterPro" id="IPR000644">
    <property type="entry name" value="CBS_dom"/>
</dbReference>
<comment type="subcellular location">
    <subcellularLocation>
        <location evidence="9">Cell membrane</location>
        <topology evidence="9">Multi-pass membrane protein</topology>
    </subcellularLocation>
    <subcellularLocation>
        <location evidence="1">Membrane</location>
        <topology evidence="1">Multi-pass membrane protein</topology>
    </subcellularLocation>
</comment>
<dbReference type="CDD" id="cd04606">
    <property type="entry name" value="CBS_pair_Mg_transporter"/>
    <property type="match status" value="1"/>
</dbReference>
<feature type="domain" description="CBS" evidence="10">
    <location>
        <begin position="137"/>
        <end position="199"/>
    </location>
</feature>
<feature type="transmembrane region" description="Helical" evidence="9">
    <location>
        <begin position="387"/>
        <end position="413"/>
    </location>
</feature>
<evidence type="ECO:0000256" key="2">
    <source>
        <dbReference type="ARBA" id="ARBA00009749"/>
    </source>
</evidence>
<dbReference type="SUPFAM" id="SSF54631">
    <property type="entry name" value="CBS-domain pair"/>
    <property type="match status" value="1"/>
</dbReference>
<dbReference type="Pfam" id="PF00571">
    <property type="entry name" value="CBS"/>
    <property type="match status" value="2"/>
</dbReference>
<evidence type="ECO:0000313" key="12">
    <source>
        <dbReference type="Proteomes" id="UP001158066"/>
    </source>
</evidence>
<dbReference type="InterPro" id="IPR006668">
    <property type="entry name" value="Mg_transptr_MgtE_intracell_dom"/>
</dbReference>
<protein>
    <recommendedName>
        <fullName evidence="9">Magnesium transporter MgtE</fullName>
    </recommendedName>
</protein>
<evidence type="ECO:0000259" key="10">
    <source>
        <dbReference type="PROSITE" id="PS51371"/>
    </source>
</evidence>
<dbReference type="Gene3D" id="1.25.60.10">
    <property type="entry name" value="MgtE N-terminal domain-like"/>
    <property type="match status" value="1"/>
</dbReference>
<dbReference type="GO" id="GO:0015095">
    <property type="term" value="F:magnesium ion transmembrane transporter activity"/>
    <property type="evidence" value="ECO:0007669"/>
    <property type="project" value="UniProtKB-UniRule"/>
</dbReference>
<comment type="caution">
    <text evidence="11">The sequence shown here is derived from an EMBL/GenBank/DDBJ whole genome shotgun (WGS) entry which is preliminary data.</text>
</comment>
<comment type="similarity">
    <text evidence="2 9">Belongs to the SLC41A transporter family.</text>
</comment>
<organism evidence="11 12">
    <name type="scientific">Anoxynatronum buryatiense</name>
    <dbReference type="NCBI Taxonomy" id="489973"/>
    <lineage>
        <taxon>Bacteria</taxon>
        <taxon>Bacillati</taxon>
        <taxon>Bacillota</taxon>
        <taxon>Clostridia</taxon>
        <taxon>Eubacteriales</taxon>
        <taxon>Clostridiaceae</taxon>
        <taxon>Anoxynatronum</taxon>
    </lineage>
</organism>
<evidence type="ECO:0000256" key="6">
    <source>
        <dbReference type="ARBA" id="ARBA00022989"/>
    </source>
</evidence>
<dbReference type="NCBIfam" id="TIGR00400">
    <property type="entry name" value="mgtE"/>
    <property type="match status" value="1"/>
</dbReference>
<dbReference type="Proteomes" id="UP001158066">
    <property type="component" value="Unassembled WGS sequence"/>
</dbReference>
<comment type="subunit">
    <text evidence="9">Homodimer.</text>
</comment>
<dbReference type="Pfam" id="PF01769">
    <property type="entry name" value="MgtE"/>
    <property type="match status" value="1"/>
</dbReference>
<feature type="transmembrane region" description="Helical" evidence="9">
    <location>
        <begin position="312"/>
        <end position="339"/>
    </location>
</feature>
<dbReference type="InterPro" id="IPR038076">
    <property type="entry name" value="MgtE_N_sf"/>
</dbReference>
<keyword evidence="3 9" id="KW-0813">Transport</keyword>
<keyword evidence="4 9" id="KW-0812">Transmembrane</keyword>
<keyword evidence="7 9" id="KW-0472">Membrane</keyword>
<dbReference type="SUPFAM" id="SSF158791">
    <property type="entry name" value="MgtE N-terminal domain-like"/>
    <property type="match status" value="1"/>
</dbReference>
<proteinExistence type="inferred from homology"/>
<dbReference type="SUPFAM" id="SSF161093">
    <property type="entry name" value="MgtE membrane domain-like"/>
    <property type="match status" value="1"/>
</dbReference>
<dbReference type="Gene3D" id="3.10.580.10">
    <property type="entry name" value="CBS-domain"/>
    <property type="match status" value="1"/>
</dbReference>
<evidence type="ECO:0000256" key="5">
    <source>
        <dbReference type="ARBA" id="ARBA00022842"/>
    </source>
</evidence>
<dbReference type="GO" id="GO:0046872">
    <property type="term" value="F:metal ion binding"/>
    <property type="evidence" value="ECO:0007669"/>
    <property type="project" value="UniProtKB-KW"/>
</dbReference>
<sequence>MMEEQETLLHEIIAAIKNEDTHTLRQFLDEIHPYDMAQALLQLDEDERILFHKLTDEELADLIEELDYEEQQSLLQKLGPARGIRIIEKMAPDDAVDYLGELEESQRKEIISRLNPAFAADINQLLRYPENTAGGLMTTEFFVLYATDTVERAIQRLRELAPDAESAYYLYVVDEKHQLSGVVSIRELIVAPPETPVEQIMSERVVSVPVDMDQEEVARTMSNYGFLAMPVVKGNQMVGVITVDDAIDVLEEEASEDMMKFGGITGTDAGMQDLSVGPLKSAMGRIPWLVLLLGVGVMAGNIIAYFEDTLDAVVVLAVFIPMIADMAGNTGTQSLAVVVRGLTMGQFKGKDVWRLIRREAVVGILIGLVNGVLISVVAAIWQKSVMLGFVIGLSLSVTLFFATLAGTIVPLIMAKMKIDPAVASGPFITTINDLVGLTIYFTVATLFMQYLI</sequence>
<evidence type="ECO:0000313" key="11">
    <source>
        <dbReference type="EMBL" id="SMP61427.1"/>
    </source>
</evidence>
<keyword evidence="5 9" id="KW-0460">Magnesium</keyword>
<feature type="transmembrane region" description="Helical" evidence="9">
    <location>
        <begin position="288"/>
        <end position="306"/>
    </location>
</feature>
<comment type="function">
    <text evidence="9">Acts as a magnesium transporter.</text>
</comment>
<evidence type="ECO:0000256" key="3">
    <source>
        <dbReference type="ARBA" id="ARBA00022448"/>
    </source>
</evidence>
<accession>A0AA45WWW5</accession>
<evidence type="ECO:0000256" key="8">
    <source>
        <dbReference type="PROSITE-ProRule" id="PRU00703"/>
    </source>
</evidence>
<keyword evidence="12" id="KW-1185">Reference proteome</keyword>
<feature type="transmembrane region" description="Helical" evidence="9">
    <location>
        <begin position="360"/>
        <end position="381"/>
    </location>
</feature>
<dbReference type="Gene3D" id="1.10.357.20">
    <property type="entry name" value="SLC41 divalent cation transporters, integral membrane domain"/>
    <property type="match status" value="1"/>
</dbReference>
<dbReference type="PROSITE" id="PS51371">
    <property type="entry name" value="CBS"/>
    <property type="match status" value="2"/>
</dbReference>
<evidence type="ECO:0000256" key="7">
    <source>
        <dbReference type="ARBA" id="ARBA00023136"/>
    </source>
</evidence>
<comment type="caution">
    <text evidence="9">Lacks conserved residue(s) required for the propagation of feature annotation.</text>
</comment>
<keyword evidence="6 9" id="KW-1133">Transmembrane helix</keyword>
<gene>
    <name evidence="11" type="ORF">SAMN06296020_10945</name>
</gene>
<dbReference type="GO" id="GO:0005886">
    <property type="term" value="C:plasma membrane"/>
    <property type="evidence" value="ECO:0007669"/>
    <property type="project" value="UniProtKB-SubCell"/>
</dbReference>
<feature type="domain" description="CBS" evidence="10">
    <location>
        <begin position="201"/>
        <end position="256"/>
    </location>
</feature>
<dbReference type="InterPro" id="IPR006669">
    <property type="entry name" value="MgtE_transporter"/>
</dbReference>
<keyword evidence="9" id="KW-0479">Metal-binding</keyword>
<evidence type="ECO:0000256" key="4">
    <source>
        <dbReference type="ARBA" id="ARBA00022692"/>
    </source>
</evidence>
<dbReference type="Pfam" id="PF03448">
    <property type="entry name" value="MgtE_N"/>
    <property type="match status" value="1"/>
</dbReference>
<keyword evidence="9" id="KW-1003">Cell membrane</keyword>
<dbReference type="InterPro" id="IPR046342">
    <property type="entry name" value="CBS_dom_sf"/>
</dbReference>
<dbReference type="EMBL" id="FXUF01000009">
    <property type="protein sequence ID" value="SMP61427.1"/>
    <property type="molecule type" value="Genomic_DNA"/>
</dbReference>
<evidence type="ECO:0000256" key="1">
    <source>
        <dbReference type="ARBA" id="ARBA00004141"/>
    </source>
</evidence>